<accession>A0ABR6Z2F7</accession>
<keyword evidence="2" id="KW-1185">Reference proteome</keyword>
<dbReference type="RefSeq" id="WP_186895467.1">
    <property type="nucleotide sequence ID" value="NZ_WJBE01000026.1"/>
</dbReference>
<name>A0ABR6Z2F7_9FIRM</name>
<dbReference type="EMBL" id="WJBE01000026">
    <property type="protein sequence ID" value="MBC3901416.1"/>
    <property type="molecule type" value="Genomic_DNA"/>
</dbReference>
<protein>
    <submittedName>
        <fullName evidence="1">Uncharacterized protein</fullName>
    </submittedName>
</protein>
<proteinExistence type="predicted"/>
<gene>
    <name evidence="1" type="ORF">GH811_17590</name>
</gene>
<comment type="caution">
    <text evidence="1">The sequence shown here is derived from an EMBL/GenBank/DDBJ whole genome shotgun (WGS) entry which is preliminary data.</text>
</comment>
<evidence type="ECO:0000313" key="2">
    <source>
        <dbReference type="Proteomes" id="UP000622405"/>
    </source>
</evidence>
<evidence type="ECO:0000313" key="1">
    <source>
        <dbReference type="EMBL" id="MBC3901416.1"/>
    </source>
</evidence>
<dbReference type="Proteomes" id="UP000622405">
    <property type="component" value="Unassembled WGS sequence"/>
</dbReference>
<organism evidence="1 2">
    <name type="scientific">Acetobacterium malicum</name>
    <dbReference type="NCBI Taxonomy" id="52692"/>
    <lineage>
        <taxon>Bacteria</taxon>
        <taxon>Bacillati</taxon>
        <taxon>Bacillota</taxon>
        <taxon>Clostridia</taxon>
        <taxon>Eubacteriales</taxon>
        <taxon>Eubacteriaceae</taxon>
        <taxon>Acetobacterium</taxon>
    </lineage>
</organism>
<reference evidence="1 2" key="1">
    <citation type="journal article" date="2020" name="mSystems">
        <title>Defining Genomic and Predicted Metabolic Features of the Acetobacterium Genus.</title>
        <authorList>
            <person name="Ross D.E."/>
            <person name="Marshall C.W."/>
            <person name="Gulliver D."/>
            <person name="May H.D."/>
            <person name="Norman R.S."/>
        </authorList>
    </citation>
    <scope>NUCLEOTIDE SEQUENCE [LARGE SCALE GENOMIC DNA]</scope>
    <source>
        <strain evidence="1 2">DSM 4132</strain>
    </source>
</reference>
<sequence>MIDLNAYINKSVEIQLGDDLLHVKMPSVANMGRIAELEQGLGVDAAIDYEIKQKTAHLLLNDNLEGKEIPMSIVEQIPLNGIMAVVTTIFRARVELEKDPNSESQSPQVN</sequence>